<keyword evidence="11 15" id="KW-0472">Membrane</keyword>
<keyword evidence="9" id="KW-0067">ATP-binding</keyword>
<dbReference type="EMBL" id="LQPZ01000011">
    <property type="protein sequence ID" value="ORX07539.1"/>
    <property type="molecule type" value="Genomic_DNA"/>
</dbReference>
<dbReference type="STRING" id="1798.AWC30_04570"/>
<dbReference type="InterPro" id="IPR011009">
    <property type="entry name" value="Kinase-like_dom_sf"/>
</dbReference>
<dbReference type="InterPro" id="IPR008271">
    <property type="entry name" value="Ser/Thr_kinase_AS"/>
</dbReference>
<dbReference type="Gene3D" id="3.40.1000.70">
    <property type="entry name" value="PknH-like extracellular domain"/>
    <property type="match status" value="1"/>
</dbReference>
<dbReference type="PANTHER" id="PTHR43289">
    <property type="entry name" value="MITOGEN-ACTIVATED PROTEIN KINASE KINASE KINASE 20-RELATED"/>
    <property type="match status" value="1"/>
</dbReference>
<dbReference type="GO" id="GO:0005886">
    <property type="term" value="C:plasma membrane"/>
    <property type="evidence" value="ECO:0007669"/>
    <property type="project" value="UniProtKB-SubCell"/>
</dbReference>
<dbReference type="Pfam" id="PF00069">
    <property type="entry name" value="Pkinase"/>
    <property type="match status" value="1"/>
</dbReference>
<dbReference type="PROSITE" id="PS50011">
    <property type="entry name" value="PROTEIN_KINASE_DOM"/>
    <property type="match status" value="1"/>
</dbReference>
<proteinExistence type="predicted"/>
<evidence type="ECO:0000256" key="13">
    <source>
        <dbReference type="ARBA" id="ARBA00048679"/>
    </source>
</evidence>
<dbReference type="EC" id="2.7.11.1" evidence="2"/>
<dbReference type="InterPro" id="IPR038232">
    <property type="entry name" value="PknH-like_Extracell_sf"/>
</dbReference>
<keyword evidence="6 15" id="KW-0812">Transmembrane</keyword>
<feature type="domain" description="Protein kinase" evidence="16">
    <location>
        <begin position="1"/>
        <end position="265"/>
    </location>
</feature>
<evidence type="ECO:0000256" key="9">
    <source>
        <dbReference type="ARBA" id="ARBA00022840"/>
    </source>
</evidence>
<evidence type="ECO:0000256" key="5">
    <source>
        <dbReference type="ARBA" id="ARBA00022679"/>
    </source>
</evidence>
<keyword evidence="8" id="KW-0418">Kinase</keyword>
<name>A0A1X2EPD5_9MYCO</name>
<organism evidence="17 18">
    <name type="scientific">Mycolicibacillus trivialis</name>
    <dbReference type="NCBI Taxonomy" id="1798"/>
    <lineage>
        <taxon>Bacteria</taxon>
        <taxon>Bacillati</taxon>
        <taxon>Actinomycetota</taxon>
        <taxon>Actinomycetes</taxon>
        <taxon>Mycobacteriales</taxon>
        <taxon>Mycobacteriaceae</taxon>
        <taxon>Mycolicibacillus</taxon>
    </lineage>
</organism>
<reference evidence="17 18" key="1">
    <citation type="submission" date="2016-01" db="EMBL/GenBank/DDBJ databases">
        <title>The new phylogeny of the genus Mycobacterium.</title>
        <authorList>
            <person name="Tarcisio F."/>
            <person name="Conor M."/>
            <person name="Antonella G."/>
            <person name="Elisabetta G."/>
            <person name="Giulia F.S."/>
            <person name="Sara T."/>
            <person name="Anna F."/>
            <person name="Clotilde B."/>
            <person name="Roberto B."/>
            <person name="Veronica D.S."/>
            <person name="Fabio R."/>
            <person name="Monica P."/>
            <person name="Olivier J."/>
            <person name="Enrico T."/>
            <person name="Nicola S."/>
        </authorList>
    </citation>
    <scope>NUCLEOTIDE SEQUENCE [LARGE SCALE GENOMIC DNA]</scope>
    <source>
        <strain evidence="17 18">DSM 44153</strain>
    </source>
</reference>
<dbReference type="Gene3D" id="1.10.510.10">
    <property type="entry name" value="Transferase(Phosphotransferase) domain 1"/>
    <property type="match status" value="1"/>
</dbReference>
<dbReference type="PANTHER" id="PTHR43289:SF6">
    <property type="entry name" value="SERINE_THREONINE-PROTEIN KINASE NEKL-3"/>
    <property type="match status" value="1"/>
</dbReference>
<dbReference type="FunFam" id="1.10.510.10:FF:000021">
    <property type="entry name" value="Serine/threonine protein kinase"/>
    <property type="match status" value="1"/>
</dbReference>
<dbReference type="GO" id="GO:0004674">
    <property type="term" value="F:protein serine/threonine kinase activity"/>
    <property type="evidence" value="ECO:0007669"/>
    <property type="project" value="UniProtKB-KW"/>
</dbReference>
<dbReference type="Gene3D" id="3.30.200.20">
    <property type="entry name" value="Phosphorylase Kinase, domain 1"/>
    <property type="match status" value="1"/>
</dbReference>
<feature type="region of interest" description="Disordered" evidence="14">
    <location>
        <begin position="328"/>
        <end position="368"/>
    </location>
</feature>
<dbReference type="PROSITE" id="PS00108">
    <property type="entry name" value="PROTEIN_KINASE_ST"/>
    <property type="match status" value="1"/>
</dbReference>
<keyword evidence="10 15" id="KW-1133">Transmembrane helix</keyword>
<gene>
    <name evidence="17" type="ORF">AWC30_04570</name>
</gene>
<keyword evidence="18" id="KW-1185">Reference proteome</keyword>
<sequence>MERVLGTGGMGTVYLVANPELPRRDALKVLSAGLSRDPKFRSRFIREADVASQLDHPNIVSIYRRGATADGLLWIAMQFVDGVNADEAARAAGRMEPRRAIHIVGEVGKALDYAHRRGVIHRDVKPANVLLSGPVGPEERVLLGDFGIARALDDVGLTGTGGVMATVSYAAPEVIAGNRVDGRADLYSLGCTLFRLLTGRSPFEAAGAQAAVMMAHLHSPPPRVSEVAPWLPPSLDAVLAKALAKDPAQRFGSAAELAGAAAAALQQAAPNAPTAVQPWQQPQMQPFTGAMSAPARRNRTGLIVAALAAVVLVVVAGITAFLLAGDKDSPAAATPTSPGATTTASPTSAPTSTSASESPTPGGTEVPVPVSALNNLLLDPGQMSSTLGSPPLSVVNDETRMWADTIVDKDCDSVVIVNGQSDYAGSGYTAIHWQGLKDNPDDWSWDVGQTVVSFPRADDAADYVARTTDVWKKCANRTINVRASQDSGAPDALWNIGPVSDGGGILSTTRIPQSGGNWMCQEALSARNNIAIRVWLCHGDADMLLVRKLVDAIGAKVDAQS</sequence>
<comment type="catalytic activity">
    <reaction evidence="13">
        <text>L-seryl-[protein] + ATP = O-phospho-L-seryl-[protein] + ADP + H(+)</text>
        <dbReference type="Rhea" id="RHEA:17989"/>
        <dbReference type="Rhea" id="RHEA-COMP:9863"/>
        <dbReference type="Rhea" id="RHEA-COMP:11604"/>
        <dbReference type="ChEBI" id="CHEBI:15378"/>
        <dbReference type="ChEBI" id="CHEBI:29999"/>
        <dbReference type="ChEBI" id="CHEBI:30616"/>
        <dbReference type="ChEBI" id="CHEBI:83421"/>
        <dbReference type="ChEBI" id="CHEBI:456216"/>
        <dbReference type="EC" id="2.7.11.1"/>
    </reaction>
</comment>
<evidence type="ECO:0000256" key="7">
    <source>
        <dbReference type="ARBA" id="ARBA00022741"/>
    </source>
</evidence>
<dbReference type="InterPro" id="IPR000719">
    <property type="entry name" value="Prot_kinase_dom"/>
</dbReference>
<dbReference type="Pfam" id="PF14032">
    <property type="entry name" value="PknH_C"/>
    <property type="match status" value="1"/>
</dbReference>
<evidence type="ECO:0000313" key="17">
    <source>
        <dbReference type="EMBL" id="ORX07539.1"/>
    </source>
</evidence>
<evidence type="ECO:0000256" key="1">
    <source>
        <dbReference type="ARBA" id="ARBA00004162"/>
    </source>
</evidence>
<feature type="compositionally biased region" description="Low complexity" evidence="14">
    <location>
        <begin position="330"/>
        <end position="368"/>
    </location>
</feature>
<evidence type="ECO:0000313" key="18">
    <source>
        <dbReference type="Proteomes" id="UP000193090"/>
    </source>
</evidence>
<keyword evidence="5" id="KW-0808">Transferase</keyword>
<evidence type="ECO:0000256" key="14">
    <source>
        <dbReference type="SAM" id="MobiDB-lite"/>
    </source>
</evidence>
<evidence type="ECO:0000256" key="8">
    <source>
        <dbReference type="ARBA" id="ARBA00022777"/>
    </source>
</evidence>
<dbReference type="GO" id="GO:0005524">
    <property type="term" value="F:ATP binding"/>
    <property type="evidence" value="ECO:0007669"/>
    <property type="project" value="UniProtKB-KW"/>
</dbReference>
<feature type="transmembrane region" description="Helical" evidence="15">
    <location>
        <begin position="301"/>
        <end position="324"/>
    </location>
</feature>
<comment type="catalytic activity">
    <reaction evidence="12">
        <text>L-threonyl-[protein] + ATP = O-phospho-L-threonyl-[protein] + ADP + H(+)</text>
        <dbReference type="Rhea" id="RHEA:46608"/>
        <dbReference type="Rhea" id="RHEA-COMP:11060"/>
        <dbReference type="Rhea" id="RHEA-COMP:11605"/>
        <dbReference type="ChEBI" id="CHEBI:15378"/>
        <dbReference type="ChEBI" id="CHEBI:30013"/>
        <dbReference type="ChEBI" id="CHEBI:30616"/>
        <dbReference type="ChEBI" id="CHEBI:61977"/>
        <dbReference type="ChEBI" id="CHEBI:456216"/>
        <dbReference type="EC" id="2.7.11.1"/>
    </reaction>
</comment>
<dbReference type="InterPro" id="IPR026954">
    <property type="entry name" value="PknH-like_Extracell"/>
</dbReference>
<evidence type="ECO:0000259" key="16">
    <source>
        <dbReference type="PROSITE" id="PS50011"/>
    </source>
</evidence>
<keyword evidence="3" id="KW-1003">Cell membrane</keyword>
<keyword evidence="4" id="KW-0723">Serine/threonine-protein kinase</keyword>
<dbReference type="SUPFAM" id="SSF56112">
    <property type="entry name" value="Protein kinase-like (PK-like)"/>
    <property type="match status" value="1"/>
</dbReference>
<protein>
    <recommendedName>
        <fullName evidence="2">non-specific serine/threonine protein kinase</fullName>
        <ecNumber evidence="2">2.7.11.1</ecNumber>
    </recommendedName>
</protein>
<dbReference type="GO" id="GO:0080090">
    <property type="term" value="P:regulation of primary metabolic process"/>
    <property type="evidence" value="ECO:0007669"/>
    <property type="project" value="UniProtKB-ARBA"/>
</dbReference>
<keyword evidence="7" id="KW-0547">Nucleotide-binding</keyword>
<dbReference type="CDD" id="cd14014">
    <property type="entry name" value="STKc_PknB_like"/>
    <property type="match status" value="1"/>
</dbReference>
<comment type="subcellular location">
    <subcellularLocation>
        <location evidence="1">Cell membrane</location>
        <topology evidence="1">Single-pass membrane protein</topology>
    </subcellularLocation>
</comment>
<dbReference type="AlphaFoldDB" id="A0A1X2EPD5"/>
<evidence type="ECO:0000256" key="11">
    <source>
        <dbReference type="ARBA" id="ARBA00023136"/>
    </source>
</evidence>
<evidence type="ECO:0000256" key="15">
    <source>
        <dbReference type="SAM" id="Phobius"/>
    </source>
</evidence>
<evidence type="ECO:0000256" key="12">
    <source>
        <dbReference type="ARBA" id="ARBA00047899"/>
    </source>
</evidence>
<evidence type="ECO:0000256" key="10">
    <source>
        <dbReference type="ARBA" id="ARBA00022989"/>
    </source>
</evidence>
<evidence type="ECO:0000256" key="3">
    <source>
        <dbReference type="ARBA" id="ARBA00022475"/>
    </source>
</evidence>
<dbReference type="SMART" id="SM00220">
    <property type="entry name" value="S_TKc"/>
    <property type="match status" value="1"/>
</dbReference>
<evidence type="ECO:0000256" key="4">
    <source>
        <dbReference type="ARBA" id="ARBA00022527"/>
    </source>
</evidence>
<accession>A0A1X2EPD5</accession>
<evidence type="ECO:0000256" key="2">
    <source>
        <dbReference type="ARBA" id="ARBA00012513"/>
    </source>
</evidence>
<comment type="caution">
    <text evidence="17">The sequence shown here is derived from an EMBL/GenBank/DDBJ whole genome shotgun (WGS) entry which is preliminary data.</text>
</comment>
<evidence type="ECO:0000256" key="6">
    <source>
        <dbReference type="ARBA" id="ARBA00022692"/>
    </source>
</evidence>
<dbReference type="Proteomes" id="UP000193090">
    <property type="component" value="Unassembled WGS sequence"/>
</dbReference>